<reference evidence="1" key="1">
    <citation type="submission" date="2020-04" db="EMBL/GenBank/DDBJ databases">
        <authorList>
            <person name="Alioto T."/>
            <person name="Alioto T."/>
            <person name="Gomez Garrido J."/>
        </authorList>
    </citation>
    <scope>NUCLEOTIDE SEQUENCE</scope>
    <source>
        <strain evidence="1">A484AB</strain>
    </source>
</reference>
<name>A0A6S7K9E6_PARCT</name>
<dbReference type="OrthoDB" id="5977713at2759"/>
<protein>
    <submittedName>
        <fullName evidence="1">Uncharacterized protein</fullName>
    </submittedName>
</protein>
<proteinExistence type="predicted"/>
<organism evidence="1 2">
    <name type="scientific">Paramuricea clavata</name>
    <name type="common">Red gorgonian</name>
    <name type="synonym">Violescent sea-whip</name>
    <dbReference type="NCBI Taxonomy" id="317549"/>
    <lineage>
        <taxon>Eukaryota</taxon>
        <taxon>Metazoa</taxon>
        <taxon>Cnidaria</taxon>
        <taxon>Anthozoa</taxon>
        <taxon>Octocorallia</taxon>
        <taxon>Malacalcyonacea</taxon>
        <taxon>Plexauridae</taxon>
        <taxon>Paramuricea</taxon>
    </lineage>
</organism>
<dbReference type="Proteomes" id="UP001152795">
    <property type="component" value="Unassembled WGS sequence"/>
</dbReference>
<dbReference type="AlphaFoldDB" id="A0A6S7K9E6"/>
<comment type="caution">
    <text evidence="1">The sequence shown here is derived from an EMBL/GenBank/DDBJ whole genome shotgun (WGS) entry which is preliminary data.</text>
</comment>
<evidence type="ECO:0000313" key="2">
    <source>
        <dbReference type="Proteomes" id="UP001152795"/>
    </source>
</evidence>
<evidence type="ECO:0000313" key="1">
    <source>
        <dbReference type="EMBL" id="CAB4024292.1"/>
    </source>
</evidence>
<keyword evidence="2" id="KW-1185">Reference proteome</keyword>
<accession>A0A6S7K9E6</accession>
<sequence length="180" mass="20495">MDNSSLNASVMSTESLIMSLLGQIQCLESERDNARVLAARMRERLEHINNNVTGFENTNGHKSEVNNNHRLAKILKEVSSGTLNDIQQIISNEEHRYFNLKELSSAGETEQTANPNGQLAVCKQHYEKLLEEAENDKVELRKKLKEQQDMLLDRDIKIGELERKLQNSSYSDKGSRPVNN</sequence>
<gene>
    <name evidence="1" type="ORF">PACLA_8A014113</name>
</gene>
<dbReference type="EMBL" id="CACRXK020012942">
    <property type="protein sequence ID" value="CAB4024292.1"/>
    <property type="molecule type" value="Genomic_DNA"/>
</dbReference>